<accession>A0ACC2F9B5</accession>
<comment type="caution">
    <text evidence="1">The sequence shown here is derived from an EMBL/GenBank/DDBJ whole genome shotgun (WGS) entry which is preliminary data.</text>
</comment>
<organism evidence="1 2">
    <name type="scientific">Dallia pectoralis</name>
    <name type="common">Alaska blackfish</name>
    <dbReference type="NCBI Taxonomy" id="75939"/>
    <lineage>
        <taxon>Eukaryota</taxon>
        <taxon>Metazoa</taxon>
        <taxon>Chordata</taxon>
        <taxon>Craniata</taxon>
        <taxon>Vertebrata</taxon>
        <taxon>Euteleostomi</taxon>
        <taxon>Actinopterygii</taxon>
        <taxon>Neopterygii</taxon>
        <taxon>Teleostei</taxon>
        <taxon>Protacanthopterygii</taxon>
        <taxon>Esociformes</taxon>
        <taxon>Umbridae</taxon>
        <taxon>Dallia</taxon>
    </lineage>
</organism>
<dbReference type="Proteomes" id="UP001157502">
    <property type="component" value="Chromosome 31"/>
</dbReference>
<dbReference type="EMBL" id="CM055758">
    <property type="protein sequence ID" value="KAJ7987939.1"/>
    <property type="molecule type" value="Genomic_DNA"/>
</dbReference>
<protein>
    <submittedName>
        <fullName evidence="1">Uncharacterized protein</fullName>
    </submittedName>
</protein>
<keyword evidence="2" id="KW-1185">Reference proteome</keyword>
<name>A0ACC2F9B5_DALPE</name>
<reference evidence="1" key="1">
    <citation type="submission" date="2021-05" db="EMBL/GenBank/DDBJ databases">
        <authorList>
            <person name="Pan Q."/>
            <person name="Jouanno E."/>
            <person name="Zahm M."/>
            <person name="Klopp C."/>
            <person name="Cabau C."/>
            <person name="Louis A."/>
            <person name="Berthelot C."/>
            <person name="Parey E."/>
            <person name="Roest Crollius H."/>
            <person name="Montfort J."/>
            <person name="Robinson-Rechavi M."/>
            <person name="Bouchez O."/>
            <person name="Lampietro C."/>
            <person name="Lopez Roques C."/>
            <person name="Donnadieu C."/>
            <person name="Postlethwait J."/>
            <person name="Bobe J."/>
            <person name="Dillon D."/>
            <person name="Chandos A."/>
            <person name="von Hippel F."/>
            <person name="Guiguen Y."/>
        </authorList>
    </citation>
    <scope>NUCLEOTIDE SEQUENCE</scope>
    <source>
        <strain evidence="1">YG-Jan2019</strain>
    </source>
</reference>
<proteinExistence type="predicted"/>
<gene>
    <name evidence="1" type="ORF">DPEC_G00318440</name>
</gene>
<evidence type="ECO:0000313" key="1">
    <source>
        <dbReference type="EMBL" id="KAJ7987939.1"/>
    </source>
</evidence>
<sequence>MAKRIADKELTDRNWDQEEDGEEAGTFSMASDDVLKNRPIKKAKRRTAGVEGESGGPLKVFKGFSLAPTSGTGPSTGGTTAFSGFGNGAGFKPLSGLYNGNTTMPVTPAFSGFASLATHKTPSTGSLTFNGPSSGSDVTSQPPSNGSSSSRSQSSTSQSSTSQSSTSQSSTFQSSTFQSSISTNSKEYSRQLTALNCSLRDWITKHVNGNPLCDLNPIFRDYEKHLASIERKYGGGGASGVEGGTSATPGEKLPASAAPPPTSSSTVSSVATATPALFSFSKEDVPPAVPEKSSPAPAGFNFDQKVDSSVLGSLASKGAAPSFSFSTSSSNTSIFGGSAPPAFSFSGAKADAAPTKTDENGEDEADEPPKVEVKEIKEKDAFYSRKCKLFYKKDTEFKEKGVGTLHLKTTPEGKIQLLVRADTNLGNILLNIFLQASMPCSRMGKNNVMVVCVPNPAVDDRNPSSPVPMLIRVKTAQDADELHKILEDKKA</sequence>
<evidence type="ECO:0000313" key="2">
    <source>
        <dbReference type="Proteomes" id="UP001157502"/>
    </source>
</evidence>